<protein>
    <recommendedName>
        <fullName evidence="3">MarR family transcriptional regulator</fullName>
    </recommendedName>
</protein>
<gene>
    <name evidence="1" type="ORF">MsAc7_04740</name>
</gene>
<name>A0AA96V3S8_9EURY</name>
<sequence>MNELQDLKTQNILKYLTEHFGLNVKMTDISESQLKKLPLYLRHRYRYSLLEVENRSLILADCENKKNEPDSKQLIQDSKSVSEAFGLSCPVILAVSSLSAETRRKLIQNKINFMIPQNQLYLPDLLMDLKDPVRQKRKTEFISPAAQLLILYHLQIESLEIFSLKEIAKKIGYTPKTITVVANELKSKGFCEIAGSKEKKLIFPEREKLWSQTEKQMRSPVDRIVYVRQNESPPLSEIELPEIEFYKSGDPALSHYTFIAGDEKPVYAVSLSEFETLQKSGFWKNTDDVEGDICIEIWKYNPKIFNQKKYKNEYIDPLSLYLCFREDENERVRAELNELAQRVLTENDSGT</sequence>
<dbReference type="EMBL" id="CP131060">
    <property type="protein sequence ID" value="WNY24945.1"/>
    <property type="molecule type" value="Genomic_DNA"/>
</dbReference>
<evidence type="ECO:0000313" key="1">
    <source>
        <dbReference type="EMBL" id="WNY24945.1"/>
    </source>
</evidence>
<keyword evidence="2" id="KW-1185">Reference proteome</keyword>
<reference evidence="1 2" key="1">
    <citation type="submission" date="2023-07" db="EMBL/GenBank/DDBJ databases">
        <title>Closed genoem sequence of Methanosarcinaceae archaeon Ac7.</title>
        <authorList>
            <person name="Poehlein A."/>
            <person name="Protasov E."/>
            <person name="Platt K."/>
            <person name="Reeh H."/>
            <person name="Daniel R."/>
            <person name="Brune A."/>
        </authorList>
    </citation>
    <scope>NUCLEOTIDE SEQUENCE [LARGE SCALE GENOMIC DNA]</scope>
    <source>
        <strain evidence="1 2">Ac7</strain>
    </source>
</reference>
<accession>A0AA96V3S8</accession>
<proteinExistence type="predicted"/>
<organism evidence="1 2">
    <name type="scientific">Methanolapillus millepedarum</name>
    <dbReference type="NCBI Taxonomy" id="3028296"/>
    <lineage>
        <taxon>Archaea</taxon>
        <taxon>Methanobacteriati</taxon>
        <taxon>Methanobacteriota</taxon>
        <taxon>Stenosarchaea group</taxon>
        <taxon>Methanomicrobia</taxon>
        <taxon>Methanosarcinales</taxon>
        <taxon>Methanosarcinaceae</taxon>
        <taxon>Methanolapillus</taxon>
    </lineage>
</organism>
<evidence type="ECO:0008006" key="3">
    <source>
        <dbReference type="Google" id="ProtNLM"/>
    </source>
</evidence>
<dbReference type="AlphaFoldDB" id="A0AA96V3S8"/>
<dbReference type="Proteomes" id="UP001303587">
    <property type="component" value="Chromosome"/>
</dbReference>
<evidence type="ECO:0000313" key="2">
    <source>
        <dbReference type="Proteomes" id="UP001303587"/>
    </source>
</evidence>